<evidence type="ECO:0000259" key="3">
    <source>
        <dbReference type="Pfam" id="PF19190"/>
    </source>
</evidence>
<dbReference type="Proteomes" id="UP000189670">
    <property type="component" value="Unassembled WGS sequence"/>
</dbReference>
<dbReference type="Pfam" id="PF13004">
    <property type="entry name" value="BACON"/>
    <property type="match status" value="2"/>
</dbReference>
<dbReference type="InterPro" id="IPR011460">
    <property type="entry name" value="Lcl_C"/>
</dbReference>
<name>A0A1V1PDR5_9BACT</name>
<evidence type="ECO:0000259" key="2">
    <source>
        <dbReference type="Pfam" id="PF13004"/>
    </source>
</evidence>
<feature type="domain" description="BACON" evidence="2">
    <location>
        <begin position="273"/>
        <end position="331"/>
    </location>
</feature>
<dbReference type="AlphaFoldDB" id="A0A1V1PDR5"/>
<comment type="caution">
    <text evidence="4">The sequence shown here is derived from an EMBL/GenBank/DDBJ whole genome shotgun (WGS) entry which is preliminary data.</text>
</comment>
<evidence type="ECO:0000313" key="4">
    <source>
        <dbReference type="EMBL" id="ETR73011.1"/>
    </source>
</evidence>
<feature type="domain" description="Lcl C-terminal" evidence="1">
    <location>
        <begin position="25"/>
        <end position="137"/>
    </location>
</feature>
<dbReference type="CDD" id="cd14948">
    <property type="entry name" value="BACON"/>
    <property type="match status" value="4"/>
</dbReference>
<dbReference type="Gene3D" id="2.60.40.10">
    <property type="entry name" value="Immunoglobulins"/>
    <property type="match status" value="4"/>
</dbReference>
<accession>A0A1V1PDR5</accession>
<organism evidence="4 5">
    <name type="scientific">Candidatus Magnetoglobus multicellularis str. Araruama</name>
    <dbReference type="NCBI Taxonomy" id="890399"/>
    <lineage>
        <taxon>Bacteria</taxon>
        <taxon>Pseudomonadati</taxon>
        <taxon>Thermodesulfobacteriota</taxon>
        <taxon>Desulfobacteria</taxon>
        <taxon>Desulfobacterales</taxon>
        <taxon>Desulfobacteraceae</taxon>
        <taxon>Candidatus Magnetoglobus</taxon>
    </lineage>
</organism>
<evidence type="ECO:0008006" key="6">
    <source>
        <dbReference type="Google" id="ProtNLM"/>
    </source>
</evidence>
<feature type="domain" description="BACON" evidence="2">
    <location>
        <begin position="367"/>
        <end position="424"/>
    </location>
</feature>
<sequence>MMYVRAVRGESASSEMARFINNMDGTITDTLTGLMWQQSDLQTPLSWENALIQLNDLLLGDHTDWRMPTREEIRSIVDYTKITPSIYINQFPDAIAGNYWTSTSHPFQNDHIWCVHFYNGTDNYQSKNNQYYSRAVRGGQDQSDKEKIVIFSPAQGSTWEKEKQMVIQWDHRDIGGIVEVSISRDGGSYELIGKTDNTGQYTWNYVTGKSSPNCALRIKPLNSPDKANIQSFFRIISTKMPVLEVSPTSKEVPPLSGTMDISIINRGMALMDWQAIVQESWLHIQNNPTGTNNYTLKILFDNNSGDSRTGHVVIKAPDAMYSPQTILINQKAGYPIIQTSPKSQIISSIDDTVIFTITNDGTTFLAWNATIQDTWLNIVGSASGTDTGQIVFRVDPNYGDTRTASVLITAPGAPNSPTTVTITQQAGYPILKVSPETQDIGAESGMTTVSVVNAGAGYMSWSAESLTDWLSIETGFTGINDGVIQVSYRANDSDQRTATLRISTNDGQIVDVFLKQRPGQPILMVTPLEHRVSGNEGIISISVENAGSGILTWSAVSNAKWLTILNDSSGIQEGIIRVKHGKNTGELRPGLITVSSSATSQTQTRVTVIQESLHGYKPEDWDYNPKHYQYQCMVVAVVYNNKKQPMVNNNDILAAFIDNECRGTATPQDCPFGRLYFLQIWSNTQNDPVSFQFFDSDSGTIFTQINETIIFSSNESFGAMYKPLEINISEVDFIMSLNKGWNWVSMNIQAKDMSLGSVLASINGQCQKVVSQEGFAEYYGEQYYGTISHVDPAQMYLLKMYNAQTLKYSGDPVYYDDIAIQLDNEWNWIGYLPYFEMDINIALSSLGSSANRIVGQNGFSEYSNGWWGGITTLKPTCGYQIHLSDSASLFYPRLEDSGTKRRAKRNSHRVHRPFSRFQYPSCLTIQLEHENTLKKTRAKDQLIAISETGEIRGMAYPQQVLDKKLFFLQVWLESQAEIITITYKPLSGCDDMQGSKSLAINAYDTRGDIESPLTLKVHQYSLALLIEILQILAGGQ</sequence>
<protein>
    <recommendedName>
        <fullName evidence="6">BACON domain-containing protein</fullName>
    </recommendedName>
</protein>
<dbReference type="Pfam" id="PF19190">
    <property type="entry name" value="BACON_2"/>
    <property type="match status" value="2"/>
</dbReference>
<evidence type="ECO:0000259" key="1">
    <source>
        <dbReference type="Pfam" id="PF07603"/>
    </source>
</evidence>
<dbReference type="PANTHER" id="PTHR35812:SF1">
    <property type="entry name" value="LIPOPROTEIN"/>
    <property type="match status" value="1"/>
</dbReference>
<dbReference type="EMBL" id="ATBP01000095">
    <property type="protein sequence ID" value="ETR73011.1"/>
    <property type="molecule type" value="Genomic_DNA"/>
</dbReference>
<feature type="domain" description="BACON" evidence="3">
    <location>
        <begin position="525"/>
        <end position="610"/>
    </location>
</feature>
<dbReference type="PANTHER" id="PTHR35812">
    <property type="entry name" value="LIPOPROTEIN"/>
    <property type="match status" value="1"/>
</dbReference>
<dbReference type="InterPro" id="IPR013783">
    <property type="entry name" value="Ig-like_fold"/>
</dbReference>
<dbReference type="Pfam" id="PF17957">
    <property type="entry name" value="Big_7"/>
    <property type="match status" value="1"/>
</dbReference>
<feature type="domain" description="BACON" evidence="3">
    <location>
        <begin position="431"/>
        <end position="507"/>
    </location>
</feature>
<dbReference type="Pfam" id="PF07603">
    <property type="entry name" value="Lcl_C"/>
    <property type="match status" value="1"/>
</dbReference>
<gene>
    <name evidence="4" type="ORF">OMM_01281</name>
</gene>
<dbReference type="InterPro" id="IPR024361">
    <property type="entry name" value="BACON"/>
</dbReference>
<reference evidence="5" key="1">
    <citation type="submission" date="2012-11" db="EMBL/GenBank/DDBJ databases">
        <authorList>
            <person name="Lucero-Rivera Y.E."/>
            <person name="Tovar-Ramirez D."/>
        </authorList>
    </citation>
    <scope>NUCLEOTIDE SEQUENCE [LARGE SCALE GENOMIC DNA]</scope>
    <source>
        <strain evidence="5">Araruama</strain>
    </source>
</reference>
<evidence type="ECO:0000313" key="5">
    <source>
        <dbReference type="Proteomes" id="UP000189670"/>
    </source>
</evidence>
<proteinExistence type="predicted"/>